<reference evidence="2" key="1">
    <citation type="submission" date="2022-11" db="UniProtKB">
        <authorList>
            <consortium name="WormBaseParasite"/>
        </authorList>
    </citation>
    <scope>IDENTIFICATION</scope>
</reference>
<protein>
    <submittedName>
        <fullName evidence="2">Uncharacterized protein</fullName>
    </submittedName>
</protein>
<evidence type="ECO:0000313" key="2">
    <source>
        <dbReference type="WBParaSite" id="ES5_v2.g26738.t1"/>
    </source>
</evidence>
<evidence type="ECO:0000313" key="1">
    <source>
        <dbReference type="Proteomes" id="UP000887579"/>
    </source>
</evidence>
<organism evidence="1 2">
    <name type="scientific">Panagrolaimus sp. ES5</name>
    <dbReference type="NCBI Taxonomy" id="591445"/>
    <lineage>
        <taxon>Eukaryota</taxon>
        <taxon>Metazoa</taxon>
        <taxon>Ecdysozoa</taxon>
        <taxon>Nematoda</taxon>
        <taxon>Chromadorea</taxon>
        <taxon>Rhabditida</taxon>
        <taxon>Tylenchina</taxon>
        <taxon>Panagrolaimomorpha</taxon>
        <taxon>Panagrolaimoidea</taxon>
        <taxon>Panagrolaimidae</taxon>
        <taxon>Panagrolaimus</taxon>
    </lineage>
</organism>
<name>A0AC34GAP1_9BILA</name>
<sequence>MFFALLLAMIAIGAGYYIHKQFSPAPATPEISIPDGSKREKHAVSKRDAIGAASNRSVYNTAVPETSIRSVTGGTQTQTLETGDKSMVEQPQRDESSRDVKTARSPTPAEHQSYADIATAAATNEDANNNNVQLVKDSDGGAAADPISKSPTAKTAIIPTESERFRGELGNLPDSTARNSSPNPGASSNLEVKPDPATASAMSEKKMKKRSSGGLKSPKKSKVSKKSKEIKSADGSD</sequence>
<accession>A0AC34GAP1</accession>
<dbReference type="WBParaSite" id="ES5_v2.g26738.t1">
    <property type="protein sequence ID" value="ES5_v2.g26738.t1"/>
    <property type="gene ID" value="ES5_v2.g26738"/>
</dbReference>
<dbReference type="Proteomes" id="UP000887579">
    <property type="component" value="Unplaced"/>
</dbReference>
<proteinExistence type="predicted"/>